<proteinExistence type="predicted"/>
<gene>
    <name evidence="1" type="ORF">IMCC3317_13760</name>
</gene>
<dbReference type="EMBL" id="CP019288">
    <property type="protein sequence ID" value="QHI36023.1"/>
    <property type="molecule type" value="Genomic_DNA"/>
</dbReference>
<accession>A0A7L4ZH26</accession>
<sequence length="101" mass="11562">MEEPEKPFQILEYGQKHNQTIMKKKFFLHKTVDALSDKQIEDLDQVFGGVVGIPIDDIIHYPTGGGGPRCPDGYYWNVNRGRCMKLWDIAVPVDDRLPMEA</sequence>
<dbReference type="AlphaFoldDB" id="A0A7L4ZH26"/>
<evidence type="ECO:0000313" key="1">
    <source>
        <dbReference type="EMBL" id="QHI36023.1"/>
    </source>
</evidence>
<dbReference type="Proteomes" id="UP000464657">
    <property type="component" value="Chromosome"/>
</dbReference>
<protein>
    <submittedName>
        <fullName evidence="1">Uncharacterized protein</fullName>
    </submittedName>
</protein>
<keyword evidence="2" id="KW-1185">Reference proteome</keyword>
<organism evidence="1 2">
    <name type="scientific">Kordia antarctica</name>
    <dbReference type="NCBI Taxonomy" id="1218801"/>
    <lineage>
        <taxon>Bacteria</taxon>
        <taxon>Pseudomonadati</taxon>
        <taxon>Bacteroidota</taxon>
        <taxon>Flavobacteriia</taxon>
        <taxon>Flavobacteriales</taxon>
        <taxon>Flavobacteriaceae</taxon>
        <taxon>Kordia</taxon>
    </lineage>
</organism>
<reference evidence="1 2" key="1">
    <citation type="journal article" date="2013" name="Int. J. Syst. Evol. Microbiol.">
        <title>Kordia antarctica sp. nov., isolated from Antarctic seawater.</title>
        <authorList>
            <person name="Baek K."/>
            <person name="Choi A."/>
            <person name="Kang I."/>
            <person name="Lee K."/>
            <person name="Cho J.C."/>
        </authorList>
    </citation>
    <scope>NUCLEOTIDE SEQUENCE [LARGE SCALE GENOMIC DNA]</scope>
    <source>
        <strain evidence="1 2">IMCC3317</strain>
    </source>
</reference>
<dbReference type="KEGG" id="kan:IMCC3317_13760"/>
<evidence type="ECO:0000313" key="2">
    <source>
        <dbReference type="Proteomes" id="UP000464657"/>
    </source>
</evidence>
<name>A0A7L4ZH26_9FLAO</name>